<keyword evidence="4 5" id="KW-0173">Coenzyme A biosynthesis</keyword>
<evidence type="ECO:0000256" key="6">
    <source>
        <dbReference type="NCBIfam" id="TIGR00152"/>
    </source>
</evidence>
<comment type="similarity">
    <text evidence="1 5">Belongs to the CoaE family.</text>
</comment>
<evidence type="ECO:0000256" key="1">
    <source>
        <dbReference type="ARBA" id="ARBA00009018"/>
    </source>
</evidence>
<reference evidence="8" key="1">
    <citation type="submission" date="2015-08" db="EMBL/GenBank/DDBJ databases">
        <authorList>
            <person name="Varghese N."/>
        </authorList>
    </citation>
    <scope>NUCLEOTIDE SEQUENCE [LARGE SCALE GENOMIC DNA]</scope>
    <source>
        <strain evidence="8">DSM 18181</strain>
    </source>
</reference>
<dbReference type="InterPro" id="IPR027417">
    <property type="entry name" value="P-loop_NTPase"/>
</dbReference>
<dbReference type="SUPFAM" id="SSF52540">
    <property type="entry name" value="P-loop containing nucleoside triphosphate hydrolases"/>
    <property type="match status" value="1"/>
</dbReference>
<keyword evidence="5" id="KW-0808">Transferase</keyword>
<dbReference type="RefSeq" id="WP_055450048.1">
    <property type="nucleotide sequence ID" value="NZ_CYHF01000003.1"/>
</dbReference>
<keyword evidence="8" id="KW-1185">Reference proteome</keyword>
<evidence type="ECO:0000256" key="5">
    <source>
        <dbReference type="HAMAP-Rule" id="MF_00376"/>
    </source>
</evidence>
<dbReference type="OrthoDB" id="9812943at2"/>
<dbReference type="HAMAP" id="MF_00376">
    <property type="entry name" value="Dephospho_CoA_kinase"/>
    <property type="match status" value="1"/>
</dbReference>
<dbReference type="Proteomes" id="UP000183649">
    <property type="component" value="Unassembled WGS sequence"/>
</dbReference>
<name>A0A0K6HYB7_9BURK</name>
<evidence type="ECO:0000313" key="8">
    <source>
        <dbReference type="Proteomes" id="UP000183649"/>
    </source>
</evidence>
<dbReference type="PANTHER" id="PTHR10695:SF46">
    <property type="entry name" value="BIFUNCTIONAL COENZYME A SYNTHASE-RELATED"/>
    <property type="match status" value="1"/>
</dbReference>
<evidence type="ECO:0000256" key="2">
    <source>
        <dbReference type="ARBA" id="ARBA00022741"/>
    </source>
</evidence>
<dbReference type="EMBL" id="CYHF01000003">
    <property type="protein sequence ID" value="CUA95803.1"/>
    <property type="molecule type" value="Genomic_DNA"/>
</dbReference>
<dbReference type="Gene3D" id="3.40.50.300">
    <property type="entry name" value="P-loop containing nucleotide triphosphate hydrolases"/>
    <property type="match status" value="1"/>
</dbReference>
<keyword evidence="3 5" id="KW-0067">ATP-binding</keyword>
<dbReference type="CDD" id="cd02022">
    <property type="entry name" value="DPCK"/>
    <property type="match status" value="1"/>
</dbReference>
<dbReference type="UniPathway" id="UPA00241">
    <property type="reaction ID" value="UER00356"/>
</dbReference>
<evidence type="ECO:0000256" key="3">
    <source>
        <dbReference type="ARBA" id="ARBA00022840"/>
    </source>
</evidence>
<comment type="subcellular location">
    <subcellularLocation>
        <location evidence="5">Cytoplasm</location>
    </subcellularLocation>
</comment>
<dbReference type="EC" id="2.7.1.24" evidence="5 6"/>
<dbReference type="GO" id="GO:0004140">
    <property type="term" value="F:dephospho-CoA kinase activity"/>
    <property type="evidence" value="ECO:0007669"/>
    <property type="project" value="UniProtKB-UniRule"/>
</dbReference>
<protein>
    <recommendedName>
        <fullName evidence="5 6">Dephospho-CoA kinase</fullName>
        <ecNumber evidence="5 6">2.7.1.24</ecNumber>
    </recommendedName>
    <alternativeName>
        <fullName evidence="5">Dephosphocoenzyme A kinase</fullName>
    </alternativeName>
</protein>
<dbReference type="STRING" id="339866.GCA_001418255_01142"/>
<dbReference type="GO" id="GO:0015937">
    <property type="term" value="P:coenzyme A biosynthetic process"/>
    <property type="evidence" value="ECO:0007669"/>
    <property type="project" value="UniProtKB-UniRule"/>
</dbReference>
<keyword evidence="2 5" id="KW-0547">Nucleotide-binding</keyword>
<comment type="function">
    <text evidence="5">Catalyzes the phosphorylation of the 3'-hydroxyl group of dephosphocoenzyme A to form coenzyme A.</text>
</comment>
<dbReference type="AlphaFoldDB" id="A0A0K6HYB7"/>
<evidence type="ECO:0000256" key="4">
    <source>
        <dbReference type="ARBA" id="ARBA00022993"/>
    </source>
</evidence>
<dbReference type="Pfam" id="PF01121">
    <property type="entry name" value="CoaE"/>
    <property type="match status" value="1"/>
</dbReference>
<feature type="binding site" evidence="5">
    <location>
        <begin position="16"/>
        <end position="21"/>
    </location>
    <ligand>
        <name>ATP</name>
        <dbReference type="ChEBI" id="CHEBI:30616"/>
    </ligand>
</feature>
<dbReference type="PROSITE" id="PS51219">
    <property type="entry name" value="DPCK"/>
    <property type="match status" value="1"/>
</dbReference>
<accession>A0A0K6HYB7</accession>
<organism evidence="7 8">
    <name type="scientific">Thiomonas bhubaneswarensis</name>
    <dbReference type="NCBI Taxonomy" id="339866"/>
    <lineage>
        <taxon>Bacteria</taxon>
        <taxon>Pseudomonadati</taxon>
        <taxon>Pseudomonadota</taxon>
        <taxon>Betaproteobacteria</taxon>
        <taxon>Burkholderiales</taxon>
        <taxon>Thiomonas</taxon>
    </lineage>
</organism>
<keyword evidence="5 7" id="KW-0418">Kinase</keyword>
<dbReference type="PANTHER" id="PTHR10695">
    <property type="entry name" value="DEPHOSPHO-COA KINASE-RELATED"/>
    <property type="match status" value="1"/>
</dbReference>
<dbReference type="NCBIfam" id="TIGR00152">
    <property type="entry name" value="dephospho-CoA kinase"/>
    <property type="match status" value="1"/>
</dbReference>
<dbReference type="GO" id="GO:0005524">
    <property type="term" value="F:ATP binding"/>
    <property type="evidence" value="ECO:0007669"/>
    <property type="project" value="UniProtKB-UniRule"/>
</dbReference>
<comment type="catalytic activity">
    <reaction evidence="5">
        <text>3'-dephospho-CoA + ATP = ADP + CoA + H(+)</text>
        <dbReference type="Rhea" id="RHEA:18245"/>
        <dbReference type="ChEBI" id="CHEBI:15378"/>
        <dbReference type="ChEBI" id="CHEBI:30616"/>
        <dbReference type="ChEBI" id="CHEBI:57287"/>
        <dbReference type="ChEBI" id="CHEBI:57328"/>
        <dbReference type="ChEBI" id="CHEBI:456216"/>
        <dbReference type="EC" id="2.7.1.24"/>
    </reaction>
</comment>
<keyword evidence="5" id="KW-0963">Cytoplasm</keyword>
<dbReference type="GO" id="GO:0005737">
    <property type="term" value="C:cytoplasm"/>
    <property type="evidence" value="ECO:0007669"/>
    <property type="project" value="UniProtKB-SubCell"/>
</dbReference>
<comment type="pathway">
    <text evidence="5">Cofactor biosynthesis; coenzyme A biosynthesis; CoA from (R)-pantothenate: step 5/5.</text>
</comment>
<gene>
    <name evidence="5" type="primary">coaE</name>
    <name evidence="7" type="ORF">Ga0061069_103263</name>
</gene>
<dbReference type="InterPro" id="IPR001977">
    <property type="entry name" value="Depp_CoAkinase"/>
</dbReference>
<evidence type="ECO:0000313" key="7">
    <source>
        <dbReference type="EMBL" id="CUA95803.1"/>
    </source>
</evidence>
<sequence length="206" mass="22003">MMNAARLRIGLTGGIGSGKSAAADFFSLHGAAIIDADVIAHELTAPGGAAMPALVQAFGADIRNDLGALDRAAMRQRVFADPEARRLLESILHPLIGAAMRQAAAERPGDYLVFVVPLLVEHLDRWRPQIDRLCVVDCPPALQLARVQSRSGLATEMIEAIMATQATSAQRLAAADDVLDNSGDLAHLARQVEALHARYLSFAHKN</sequence>
<proteinExistence type="inferred from homology"/>